<reference evidence="6 7" key="2">
    <citation type="submission" date="2018-06" db="EMBL/GenBank/DDBJ databases">
        <title>Metagenomic assembly of (sub)arctic Cyanobacteria and their associated microbiome from non-axenic cultures.</title>
        <authorList>
            <person name="Baurain D."/>
        </authorList>
    </citation>
    <scope>NUCLEOTIDE SEQUENCE [LARGE SCALE GENOMIC DNA]</scope>
    <source>
        <strain evidence="6">ULC066bin1</strain>
    </source>
</reference>
<dbReference type="GO" id="GO:0003700">
    <property type="term" value="F:DNA-binding transcription factor activity"/>
    <property type="evidence" value="ECO:0007669"/>
    <property type="project" value="InterPro"/>
</dbReference>
<dbReference type="Gene3D" id="1.10.10.10">
    <property type="entry name" value="Winged helix-like DNA-binding domain superfamily/Winged helix DNA-binding domain"/>
    <property type="match status" value="1"/>
</dbReference>
<feature type="coiled-coil region" evidence="4">
    <location>
        <begin position="105"/>
        <end position="132"/>
    </location>
</feature>
<dbReference type="Gene3D" id="1.20.120.530">
    <property type="entry name" value="GntR ligand-binding domain-like"/>
    <property type="match status" value="1"/>
</dbReference>
<evidence type="ECO:0000256" key="4">
    <source>
        <dbReference type="SAM" id="Coils"/>
    </source>
</evidence>
<dbReference type="PROSITE" id="PS50949">
    <property type="entry name" value="HTH_GNTR"/>
    <property type="match status" value="1"/>
</dbReference>
<dbReference type="GO" id="GO:0003677">
    <property type="term" value="F:DNA binding"/>
    <property type="evidence" value="ECO:0007669"/>
    <property type="project" value="UniProtKB-KW"/>
</dbReference>
<accession>A0A2W4W676</accession>
<dbReference type="InterPro" id="IPR036388">
    <property type="entry name" value="WH-like_DNA-bd_sf"/>
</dbReference>
<evidence type="ECO:0000259" key="5">
    <source>
        <dbReference type="PROSITE" id="PS50949"/>
    </source>
</evidence>
<dbReference type="SUPFAM" id="SSF46785">
    <property type="entry name" value="Winged helix' DNA-binding domain"/>
    <property type="match status" value="1"/>
</dbReference>
<evidence type="ECO:0000256" key="2">
    <source>
        <dbReference type="ARBA" id="ARBA00023125"/>
    </source>
</evidence>
<keyword evidence="3" id="KW-0804">Transcription</keyword>
<dbReference type="InterPro" id="IPR000524">
    <property type="entry name" value="Tscrpt_reg_HTH_GntR"/>
</dbReference>
<keyword evidence="4" id="KW-0175">Coiled coil</keyword>
<protein>
    <submittedName>
        <fullName evidence="6">GntR family transcriptional regulator</fullName>
    </submittedName>
</protein>
<dbReference type="SUPFAM" id="SSF48008">
    <property type="entry name" value="GntR ligand-binding domain-like"/>
    <property type="match status" value="1"/>
</dbReference>
<dbReference type="InterPro" id="IPR036390">
    <property type="entry name" value="WH_DNA-bd_sf"/>
</dbReference>
<dbReference type="SMART" id="SM00345">
    <property type="entry name" value="HTH_GNTR"/>
    <property type="match status" value="1"/>
</dbReference>
<dbReference type="PANTHER" id="PTHR43537">
    <property type="entry name" value="TRANSCRIPTIONAL REGULATOR, GNTR FAMILY"/>
    <property type="match status" value="1"/>
</dbReference>
<comment type="caution">
    <text evidence="6">The sequence shown here is derived from an EMBL/GenBank/DDBJ whole genome shotgun (WGS) entry which is preliminary data.</text>
</comment>
<dbReference type="InterPro" id="IPR008920">
    <property type="entry name" value="TF_FadR/GntR_C"/>
</dbReference>
<evidence type="ECO:0000313" key="6">
    <source>
        <dbReference type="EMBL" id="PZO40633.1"/>
    </source>
</evidence>
<dbReference type="AlphaFoldDB" id="A0A2W4W676"/>
<dbReference type="Pfam" id="PF07729">
    <property type="entry name" value="FCD"/>
    <property type="match status" value="1"/>
</dbReference>
<keyword evidence="1" id="KW-0805">Transcription regulation</keyword>
<evidence type="ECO:0000256" key="1">
    <source>
        <dbReference type="ARBA" id="ARBA00023015"/>
    </source>
</evidence>
<dbReference type="PANTHER" id="PTHR43537:SF24">
    <property type="entry name" value="GLUCONATE OPERON TRANSCRIPTIONAL REPRESSOR"/>
    <property type="match status" value="1"/>
</dbReference>
<dbReference type="InterPro" id="IPR011711">
    <property type="entry name" value="GntR_C"/>
</dbReference>
<evidence type="ECO:0000313" key="7">
    <source>
        <dbReference type="Proteomes" id="UP000249467"/>
    </source>
</evidence>
<reference evidence="6 7" key="1">
    <citation type="submission" date="2018-04" db="EMBL/GenBank/DDBJ databases">
        <authorList>
            <person name="Go L.Y."/>
            <person name="Mitchell J.A."/>
        </authorList>
    </citation>
    <scope>NUCLEOTIDE SEQUENCE [LARGE SCALE GENOMIC DNA]</scope>
    <source>
        <strain evidence="6">ULC066bin1</strain>
    </source>
</reference>
<keyword evidence="2" id="KW-0238">DNA-binding</keyword>
<dbReference type="Pfam" id="PF00392">
    <property type="entry name" value="GntR"/>
    <property type="match status" value="1"/>
</dbReference>
<name>A0A2W4W676_9CYAN</name>
<proteinExistence type="predicted"/>
<sequence length="232" mass="26571">MLLSSPRSIQRSQSLREQTYQVLRSAILSGEFLAGSRLVETQIAEKLQVSRTPIREALQQLQQEQLVVTDENGNLRVVSFSPADAKNLYRCRVVLEQESVLEACKNANSEQLAKIELAIQQAEKEIEQQPNQLTSYQLLHIDYQFHRAIAECSGNPWLALLLDQLFDKMALLRMQTVQQNLKVLEVSLEHRKIYEAIVQHDSEKALAAVSNHLMLSQARVIREIEQLQSQQR</sequence>
<organism evidence="6 7">
    <name type="scientific">Pseudanabaena frigida</name>
    <dbReference type="NCBI Taxonomy" id="945775"/>
    <lineage>
        <taxon>Bacteria</taxon>
        <taxon>Bacillati</taxon>
        <taxon>Cyanobacteriota</taxon>
        <taxon>Cyanophyceae</taxon>
        <taxon>Pseudanabaenales</taxon>
        <taxon>Pseudanabaenaceae</taxon>
        <taxon>Pseudanabaena</taxon>
    </lineage>
</organism>
<feature type="domain" description="HTH gntR-type" evidence="5">
    <location>
        <begin position="13"/>
        <end position="80"/>
    </location>
</feature>
<dbReference type="SMART" id="SM00895">
    <property type="entry name" value="FCD"/>
    <property type="match status" value="1"/>
</dbReference>
<evidence type="ECO:0000256" key="3">
    <source>
        <dbReference type="ARBA" id="ARBA00023163"/>
    </source>
</evidence>
<dbReference type="EMBL" id="QBML01000014">
    <property type="protein sequence ID" value="PZO40633.1"/>
    <property type="molecule type" value="Genomic_DNA"/>
</dbReference>
<gene>
    <name evidence="6" type="ORF">DCF19_12160</name>
</gene>
<dbReference type="Proteomes" id="UP000249467">
    <property type="component" value="Unassembled WGS sequence"/>
</dbReference>